<evidence type="ECO:0000313" key="9">
    <source>
        <dbReference type="Proteomes" id="UP000799536"/>
    </source>
</evidence>
<dbReference type="Pfam" id="PF00150">
    <property type="entry name" value="Cellulase"/>
    <property type="match status" value="1"/>
</dbReference>
<keyword evidence="9" id="KW-1185">Reference proteome</keyword>
<feature type="chain" id="PRO_5040205332" evidence="6">
    <location>
        <begin position="21"/>
        <end position="443"/>
    </location>
</feature>
<comment type="caution">
    <text evidence="8">The sequence shown here is derived from an EMBL/GenBank/DDBJ whole genome shotgun (WGS) entry which is preliminary data.</text>
</comment>
<gene>
    <name evidence="8" type="ORF">GQ43DRAFT_469816</name>
</gene>
<dbReference type="SUPFAM" id="SSF51445">
    <property type="entry name" value="(Trans)glycosidases"/>
    <property type="match status" value="1"/>
</dbReference>
<evidence type="ECO:0000256" key="5">
    <source>
        <dbReference type="RuleBase" id="RU361153"/>
    </source>
</evidence>
<dbReference type="GO" id="GO:0071555">
    <property type="term" value="P:cell wall organization"/>
    <property type="evidence" value="ECO:0007669"/>
    <property type="project" value="UniProtKB-KW"/>
</dbReference>
<evidence type="ECO:0000256" key="2">
    <source>
        <dbReference type="ARBA" id="ARBA00022801"/>
    </source>
</evidence>
<dbReference type="PROSITE" id="PS00659">
    <property type="entry name" value="GLYCOSYL_HYDROL_F5"/>
    <property type="match status" value="1"/>
</dbReference>
<dbReference type="EMBL" id="ML993898">
    <property type="protein sequence ID" value="KAF2203603.1"/>
    <property type="molecule type" value="Genomic_DNA"/>
</dbReference>
<evidence type="ECO:0000259" key="7">
    <source>
        <dbReference type="Pfam" id="PF00150"/>
    </source>
</evidence>
<name>A0A9P4MXU8_9PLEO</name>
<evidence type="ECO:0000313" key="8">
    <source>
        <dbReference type="EMBL" id="KAF2203603.1"/>
    </source>
</evidence>
<sequence>MHLQRMLTTVVAAVVLIASATPTRHRLSGSDHANTTAHRTRLRQRGVSFDWGTAKVRGVSLGGWLLLEPFITPSFFLQNSDSDEIHDEWTLCAKLGKPACYSLLKPHWETFVSESDFWKIKNAGLNVVRIPIGYWSLWDDAGAPYTTGALPYLDRAISWARKTGLKVIIDLHSAPRSQNGFDHSGHRMNGPEWGQHDSIGKTHYVLWLLESQYAVPSLNDVVIGIELLNEPFMELLDEETVKQFYRDGYYNLRLINEDMPVILQDGFWNPEWLNSFLTPSDNGAKNVIVDHHEYQIFGSGSGAMEMSVDQHVNQVCAAAQSYVHSSDKWLIVGEWSAAMTDCAPHLNGFRSGNRYEGTYWKSWRVGSCQGKTGSVKEWNGQWKNDVRRYIETQLDVFERDTQGWVFWNFKTENKGAGEWDLFQLLDEGVFPNPVWDRKFGKAC</sequence>
<feature type="signal peptide" evidence="6">
    <location>
        <begin position="1"/>
        <end position="20"/>
    </location>
</feature>
<protein>
    <submittedName>
        <fullName evidence="8">Glycoside hydrolase</fullName>
    </submittedName>
</protein>
<evidence type="ECO:0000256" key="6">
    <source>
        <dbReference type="SAM" id="SignalP"/>
    </source>
</evidence>
<dbReference type="InterPro" id="IPR017853">
    <property type="entry name" value="GH"/>
</dbReference>
<dbReference type="GO" id="GO:0004338">
    <property type="term" value="F:glucan exo-1,3-beta-glucosidase activity"/>
    <property type="evidence" value="ECO:0007669"/>
    <property type="project" value="TreeGrafter"/>
</dbReference>
<organism evidence="8 9">
    <name type="scientific">Delitschia confertaspora ATCC 74209</name>
    <dbReference type="NCBI Taxonomy" id="1513339"/>
    <lineage>
        <taxon>Eukaryota</taxon>
        <taxon>Fungi</taxon>
        <taxon>Dikarya</taxon>
        <taxon>Ascomycota</taxon>
        <taxon>Pezizomycotina</taxon>
        <taxon>Dothideomycetes</taxon>
        <taxon>Pleosporomycetidae</taxon>
        <taxon>Pleosporales</taxon>
        <taxon>Delitschiaceae</taxon>
        <taxon>Delitschia</taxon>
    </lineage>
</organism>
<feature type="domain" description="Glycoside hydrolase family 5" evidence="7">
    <location>
        <begin position="108"/>
        <end position="345"/>
    </location>
</feature>
<accession>A0A9P4MXU8</accession>
<dbReference type="Proteomes" id="UP000799536">
    <property type="component" value="Unassembled WGS sequence"/>
</dbReference>
<dbReference type="OrthoDB" id="62120at2759"/>
<keyword evidence="4" id="KW-0961">Cell wall biogenesis/degradation</keyword>
<keyword evidence="6" id="KW-0732">Signal</keyword>
<dbReference type="PANTHER" id="PTHR31297">
    <property type="entry name" value="GLUCAN ENDO-1,6-BETA-GLUCOSIDASE B"/>
    <property type="match status" value="1"/>
</dbReference>
<evidence type="ECO:0000256" key="1">
    <source>
        <dbReference type="ARBA" id="ARBA00005641"/>
    </source>
</evidence>
<dbReference type="GO" id="GO:0005576">
    <property type="term" value="C:extracellular region"/>
    <property type="evidence" value="ECO:0007669"/>
    <property type="project" value="TreeGrafter"/>
</dbReference>
<dbReference type="InterPro" id="IPR050386">
    <property type="entry name" value="Glycosyl_hydrolase_5"/>
</dbReference>
<dbReference type="PANTHER" id="PTHR31297:SF8">
    <property type="entry name" value="GLYCOSIDE HYDROLASE FAMILY 5 DOMAIN-CONTAINING PROTEIN"/>
    <property type="match status" value="1"/>
</dbReference>
<dbReference type="InterPro" id="IPR001547">
    <property type="entry name" value="Glyco_hydro_5"/>
</dbReference>
<comment type="similarity">
    <text evidence="1 5">Belongs to the glycosyl hydrolase 5 (cellulase A) family.</text>
</comment>
<dbReference type="Gene3D" id="3.20.20.80">
    <property type="entry name" value="Glycosidases"/>
    <property type="match status" value="1"/>
</dbReference>
<proteinExistence type="inferred from homology"/>
<evidence type="ECO:0000256" key="3">
    <source>
        <dbReference type="ARBA" id="ARBA00023295"/>
    </source>
</evidence>
<keyword evidence="3 5" id="KW-0326">Glycosidase</keyword>
<dbReference type="GO" id="GO:0009986">
    <property type="term" value="C:cell surface"/>
    <property type="evidence" value="ECO:0007669"/>
    <property type="project" value="TreeGrafter"/>
</dbReference>
<keyword evidence="2 5" id="KW-0378">Hydrolase</keyword>
<dbReference type="InterPro" id="IPR018087">
    <property type="entry name" value="Glyco_hydro_5_CS"/>
</dbReference>
<dbReference type="AlphaFoldDB" id="A0A9P4MXU8"/>
<evidence type="ECO:0000256" key="4">
    <source>
        <dbReference type="ARBA" id="ARBA00023316"/>
    </source>
</evidence>
<reference evidence="8" key="1">
    <citation type="journal article" date="2020" name="Stud. Mycol.">
        <title>101 Dothideomycetes genomes: a test case for predicting lifestyles and emergence of pathogens.</title>
        <authorList>
            <person name="Haridas S."/>
            <person name="Albert R."/>
            <person name="Binder M."/>
            <person name="Bloem J."/>
            <person name="Labutti K."/>
            <person name="Salamov A."/>
            <person name="Andreopoulos B."/>
            <person name="Baker S."/>
            <person name="Barry K."/>
            <person name="Bills G."/>
            <person name="Bluhm B."/>
            <person name="Cannon C."/>
            <person name="Castanera R."/>
            <person name="Culley D."/>
            <person name="Daum C."/>
            <person name="Ezra D."/>
            <person name="Gonzalez J."/>
            <person name="Henrissat B."/>
            <person name="Kuo A."/>
            <person name="Liang C."/>
            <person name="Lipzen A."/>
            <person name="Lutzoni F."/>
            <person name="Magnuson J."/>
            <person name="Mondo S."/>
            <person name="Nolan M."/>
            <person name="Ohm R."/>
            <person name="Pangilinan J."/>
            <person name="Park H.-J."/>
            <person name="Ramirez L."/>
            <person name="Alfaro M."/>
            <person name="Sun H."/>
            <person name="Tritt A."/>
            <person name="Yoshinaga Y."/>
            <person name="Zwiers L.-H."/>
            <person name="Turgeon B."/>
            <person name="Goodwin S."/>
            <person name="Spatafora J."/>
            <person name="Crous P."/>
            <person name="Grigoriev I."/>
        </authorList>
    </citation>
    <scope>NUCLEOTIDE SEQUENCE</scope>
    <source>
        <strain evidence="8">ATCC 74209</strain>
    </source>
</reference>
<dbReference type="GO" id="GO:0009251">
    <property type="term" value="P:glucan catabolic process"/>
    <property type="evidence" value="ECO:0007669"/>
    <property type="project" value="TreeGrafter"/>
</dbReference>